<dbReference type="Pfam" id="PF21696">
    <property type="entry name" value="TECR_N"/>
    <property type="match status" value="1"/>
</dbReference>
<organism evidence="19 20">
    <name type="scientific">Adineta steineri</name>
    <dbReference type="NCBI Taxonomy" id="433720"/>
    <lineage>
        <taxon>Eukaryota</taxon>
        <taxon>Metazoa</taxon>
        <taxon>Spiralia</taxon>
        <taxon>Gnathifera</taxon>
        <taxon>Rotifera</taxon>
        <taxon>Eurotatoria</taxon>
        <taxon>Bdelloidea</taxon>
        <taxon>Adinetida</taxon>
        <taxon>Adinetidae</taxon>
        <taxon>Adineta</taxon>
    </lineage>
</organism>
<keyword evidence="13 17" id="KW-0472">Membrane</keyword>
<evidence type="ECO:0000256" key="16">
    <source>
        <dbReference type="ARBA" id="ARBA00058640"/>
    </source>
</evidence>
<evidence type="ECO:0000256" key="8">
    <source>
        <dbReference type="ARBA" id="ARBA00022832"/>
    </source>
</evidence>
<sequence length="315" mass="35899">MSGKTQGNTFRLEVLKARGNGVVTTIENISANATIADLKKQVAQQKPKLYPDRQSYRNEPTGKSVKDTQKLSELNVDKTGKIYFKDLGPQIGWSTVFMAEYAGPLVIYLLFYIRPSIIYGSTASSKPMHLAAHLGAACWTFHYAKRILETIFVHRFSHSTMPMFNLFKNCGYYWGFTAMVAYFVNHPKYTPPLFGSAQVYLGLAIFLINELGNLSIHLLLRNLRPPGTTERRIPYPNKTNPFTNLFHFVSCPNYTYEVGSWLGFSLMTQTLTAFLFTIAGTVQMTIWAKQKHRAYKKDFADKYPKQRKSIIPFII</sequence>
<keyword evidence="11" id="KW-0560">Oxidoreductase</keyword>
<proteinExistence type="inferred from homology"/>
<dbReference type="InterPro" id="IPR039357">
    <property type="entry name" value="SRD5A/TECR"/>
</dbReference>
<evidence type="ECO:0000256" key="2">
    <source>
        <dbReference type="ARBA" id="ARBA00005194"/>
    </source>
</evidence>
<evidence type="ECO:0000256" key="11">
    <source>
        <dbReference type="ARBA" id="ARBA00023002"/>
    </source>
</evidence>
<dbReference type="EC" id="1.3.1.93" evidence="4"/>
<comment type="catalytic activity">
    <reaction evidence="15">
        <text>a very-long-chain 2,3-saturated fatty acyl-CoA + NADP(+) = a very-long-chain (2E)-enoyl-CoA + NADPH + H(+)</text>
        <dbReference type="Rhea" id="RHEA:14473"/>
        <dbReference type="ChEBI" id="CHEBI:15378"/>
        <dbReference type="ChEBI" id="CHEBI:57783"/>
        <dbReference type="ChEBI" id="CHEBI:58349"/>
        <dbReference type="ChEBI" id="CHEBI:83724"/>
        <dbReference type="ChEBI" id="CHEBI:83728"/>
        <dbReference type="EC" id="1.3.1.93"/>
    </reaction>
</comment>
<keyword evidence="14" id="KW-0275">Fatty acid biosynthesis</keyword>
<keyword evidence="10 17" id="KW-1133">Transmembrane helix</keyword>
<comment type="similarity">
    <text evidence="3">Belongs to the steroid 5-alpha reductase family.</text>
</comment>
<dbReference type="AlphaFoldDB" id="A0A813M973"/>
<evidence type="ECO:0000313" key="20">
    <source>
        <dbReference type="Proteomes" id="UP000663860"/>
    </source>
</evidence>
<dbReference type="Proteomes" id="UP000663860">
    <property type="component" value="Unassembled WGS sequence"/>
</dbReference>
<dbReference type="Gene3D" id="1.20.120.1630">
    <property type="match status" value="1"/>
</dbReference>
<dbReference type="GO" id="GO:0102758">
    <property type="term" value="F:very-long-chain enoyl-CoA reductase activity"/>
    <property type="evidence" value="ECO:0007669"/>
    <property type="project" value="UniProtKB-EC"/>
</dbReference>
<feature type="transmembrane region" description="Helical" evidence="17">
    <location>
        <begin position="91"/>
        <end position="113"/>
    </location>
</feature>
<dbReference type="PANTHER" id="PTHR10556">
    <property type="entry name" value="3-OXO-5-ALPHA-STEROID 4-DEHYDROGENASE"/>
    <property type="match status" value="1"/>
</dbReference>
<evidence type="ECO:0000259" key="18">
    <source>
        <dbReference type="PROSITE" id="PS50053"/>
    </source>
</evidence>
<comment type="function">
    <text evidence="16">Catalyzes the last of the four reactions of the long-chain fatty acids elongation cycle. This endoplasmic reticulum-bound enzymatic process, allows the addition of 2 carbons to the chain of long- and very long-chain fatty acids/VLCFAs per cycle. This enzyme reduces the trans-2,3-enoyl-CoA fatty acid intermediate to an acyl-CoA that can be further elongated by entering a new cycle of elongation. Thereby, it participates in the production of VLCFAs of different chain lengths that are involved in multiple biological processes as precursors of membrane lipids and lipid mediators.</text>
</comment>
<dbReference type="FunFam" id="3.10.20.90:FF:000131">
    <property type="entry name" value="trans-2,3-enoyl-CoA reductase-like"/>
    <property type="match status" value="1"/>
</dbReference>
<evidence type="ECO:0000256" key="4">
    <source>
        <dbReference type="ARBA" id="ARBA00012530"/>
    </source>
</evidence>
<keyword evidence="12" id="KW-0443">Lipid metabolism</keyword>
<evidence type="ECO:0000256" key="10">
    <source>
        <dbReference type="ARBA" id="ARBA00022989"/>
    </source>
</evidence>
<dbReference type="GO" id="GO:0042761">
    <property type="term" value="P:very long-chain fatty acid biosynthetic process"/>
    <property type="evidence" value="ECO:0007669"/>
    <property type="project" value="TreeGrafter"/>
</dbReference>
<keyword evidence="7" id="KW-0256">Endoplasmic reticulum</keyword>
<gene>
    <name evidence="19" type="ORF">IZO911_LOCUS17</name>
</gene>
<evidence type="ECO:0000256" key="1">
    <source>
        <dbReference type="ARBA" id="ARBA00004477"/>
    </source>
</evidence>
<comment type="caution">
    <text evidence="19">The sequence shown here is derived from an EMBL/GenBank/DDBJ whole genome shotgun (WGS) entry which is preliminary data.</text>
</comment>
<dbReference type="PROSITE" id="PS50244">
    <property type="entry name" value="S5A_REDUCTASE"/>
    <property type="match status" value="1"/>
</dbReference>
<feature type="transmembrane region" description="Helical" evidence="17">
    <location>
        <begin position="266"/>
        <end position="288"/>
    </location>
</feature>
<dbReference type="PANTHER" id="PTHR10556:SF28">
    <property type="entry name" value="VERY-LONG-CHAIN ENOYL-COA REDUCTASE"/>
    <property type="match status" value="1"/>
</dbReference>
<accession>A0A813M973</accession>
<dbReference type="InterPro" id="IPR001104">
    <property type="entry name" value="3-oxo-5_a-steroid_4-DH_C"/>
</dbReference>
<evidence type="ECO:0000256" key="13">
    <source>
        <dbReference type="ARBA" id="ARBA00023136"/>
    </source>
</evidence>
<dbReference type="InterPro" id="IPR000626">
    <property type="entry name" value="Ubiquitin-like_dom"/>
</dbReference>
<dbReference type="InterPro" id="IPR049127">
    <property type="entry name" value="TECR-like_N"/>
</dbReference>
<evidence type="ECO:0000256" key="17">
    <source>
        <dbReference type="SAM" id="Phobius"/>
    </source>
</evidence>
<dbReference type="Pfam" id="PF02544">
    <property type="entry name" value="Steroid_dh"/>
    <property type="match status" value="1"/>
</dbReference>
<dbReference type="InterPro" id="IPR029071">
    <property type="entry name" value="Ubiquitin-like_domsf"/>
</dbReference>
<reference evidence="19" key="1">
    <citation type="submission" date="2021-02" db="EMBL/GenBank/DDBJ databases">
        <authorList>
            <person name="Nowell W R."/>
        </authorList>
    </citation>
    <scope>NUCLEOTIDE SEQUENCE</scope>
</reference>
<dbReference type="SUPFAM" id="SSF54236">
    <property type="entry name" value="Ubiquitin-like"/>
    <property type="match status" value="1"/>
</dbReference>
<evidence type="ECO:0000256" key="9">
    <source>
        <dbReference type="ARBA" id="ARBA00022857"/>
    </source>
</evidence>
<evidence type="ECO:0000256" key="6">
    <source>
        <dbReference type="ARBA" id="ARBA00022692"/>
    </source>
</evidence>
<comment type="subcellular location">
    <subcellularLocation>
        <location evidence="1">Endoplasmic reticulum membrane</location>
        <topology evidence="1">Multi-pass membrane protein</topology>
    </subcellularLocation>
</comment>
<evidence type="ECO:0000313" key="19">
    <source>
        <dbReference type="EMBL" id="CAF0711740.1"/>
    </source>
</evidence>
<comment type="pathway">
    <text evidence="2">Lipid metabolism; fatty acid biosynthesis.</text>
</comment>
<name>A0A813M973_9BILA</name>
<feature type="transmembrane region" description="Helical" evidence="17">
    <location>
        <begin position="171"/>
        <end position="187"/>
    </location>
</feature>
<dbReference type="CDD" id="cd01801">
    <property type="entry name" value="Ubl_TECR_like"/>
    <property type="match status" value="1"/>
</dbReference>
<evidence type="ECO:0000256" key="7">
    <source>
        <dbReference type="ARBA" id="ARBA00022824"/>
    </source>
</evidence>
<keyword evidence="5" id="KW-0444">Lipid biosynthesis</keyword>
<dbReference type="GO" id="GO:0005789">
    <property type="term" value="C:endoplasmic reticulum membrane"/>
    <property type="evidence" value="ECO:0007669"/>
    <property type="project" value="UniProtKB-SubCell"/>
</dbReference>
<evidence type="ECO:0000256" key="12">
    <source>
        <dbReference type="ARBA" id="ARBA00023098"/>
    </source>
</evidence>
<evidence type="ECO:0000256" key="3">
    <source>
        <dbReference type="ARBA" id="ARBA00007742"/>
    </source>
</evidence>
<dbReference type="FunFam" id="1.20.120.1630:FF:000010">
    <property type="entry name" value="Steroid alpha reductase family protein"/>
    <property type="match status" value="1"/>
</dbReference>
<keyword evidence="6 17" id="KW-0812">Transmembrane</keyword>
<evidence type="ECO:0000256" key="5">
    <source>
        <dbReference type="ARBA" id="ARBA00022516"/>
    </source>
</evidence>
<dbReference type="PROSITE" id="PS50053">
    <property type="entry name" value="UBIQUITIN_2"/>
    <property type="match status" value="1"/>
</dbReference>
<keyword evidence="9" id="KW-0521">NADP</keyword>
<feature type="transmembrane region" description="Helical" evidence="17">
    <location>
        <begin position="199"/>
        <end position="220"/>
    </location>
</feature>
<evidence type="ECO:0000256" key="14">
    <source>
        <dbReference type="ARBA" id="ARBA00023160"/>
    </source>
</evidence>
<evidence type="ECO:0000256" key="15">
    <source>
        <dbReference type="ARBA" id="ARBA00051495"/>
    </source>
</evidence>
<feature type="domain" description="Ubiquitin-like" evidence="18">
    <location>
        <begin position="10"/>
        <end position="84"/>
    </location>
</feature>
<keyword evidence="8" id="KW-0276">Fatty acid metabolism</keyword>
<protein>
    <recommendedName>
        <fullName evidence="4">very-long-chain enoyl-CoA reductase</fullName>
        <ecNumber evidence="4">1.3.1.93</ecNumber>
    </recommendedName>
</protein>
<dbReference type="EMBL" id="CAJNOE010000001">
    <property type="protein sequence ID" value="CAF0711740.1"/>
    <property type="molecule type" value="Genomic_DNA"/>
</dbReference>
<dbReference type="Gene3D" id="3.10.20.90">
    <property type="entry name" value="Phosphatidylinositol 3-kinase Catalytic Subunit, Chain A, domain 1"/>
    <property type="match status" value="1"/>
</dbReference>